<gene>
    <name evidence="2" type="ORF">GH984_06470</name>
</gene>
<dbReference type="EMBL" id="WJPP01000003">
    <property type="protein sequence ID" value="MRH78347.1"/>
    <property type="molecule type" value="Genomic_DNA"/>
</dbReference>
<dbReference type="AlphaFoldDB" id="A0A6N7QVK1"/>
<dbReference type="Gene3D" id="1.10.3480.10">
    <property type="entry name" value="TorD-like"/>
    <property type="match status" value="1"/>
</dbReference>
<keyword evidence="1" id="KW-0143">Chaperone</keyword>
<dbReference type="PANTHER" id="PTHR34227">
    <property type="entry name" value="CHAPERONE PROTEIN YCDY"/>
    <property type="match status" value="1"/>
</dbReference>
<evidence type="ECO:0000313" key="3">
    <source>
        <dbReference type="Proteomes" id="UP000433788"/>
    </source>
</evidence>
<keyword evidence="3" id="KW-1185">Reference proteome</keyword>
<protein>
    <submittedName>
        <fullName evidence="2">Molecular chaperone TorD</fullName>
    </submittedName>
</protein>
<dbReference type="Proteomes" id="UP000433788">
    <property type="component" value="Unassembled WGS sequence"/>
</dbReference>
<organism evidence="2 3">
    <name type="scientific">Spiribacter salilacus</name>
    <dbReference type="NCBI Taxonomy" id="2664894"/>
    <lineage>
        <taxon>Bacteria</taxon>
        <taxon>Pseudomonadati</taxon>
        <taxon>Pseudomonadota</taxon>
        <taxon>Gammaproteobacteria</taxon>
        <taxon>Chromatiales</taxon>
        <taxon>Ectothiorhodospiraceae</taxon>
        <taxon>Spiribacter</taxon>
    </lineage>
</organism>
<dbReference type="RefSeq" id="WP_153719395.1">
    <property type="nucleotide sequence ID" value="NZ_WJPP01000003.1"/>
</dbReference>
<sequence length="203" mass="22703">MQANALMDEQQAPEDYLRSRTYALLSALFARTPTPDLLAPLATLDVDEQAGPLAEGWRGMADAAGRCQQDDLEALDIEYHDLFIGIGRGELMPYGSWYQTGFLMGRPLVKLRDDLKALGLEREAEVYEPEDHISALFDSMAILSGPDGVSVAGQRVFFNDHLASWVERFMQDLQKAKSAVFYRSVGAFAERFIVAEKQYLEMA</sequence>
<dbReference type="PANTHER" id="PTHR34227:SF1">
    <property type="entry name" value="DIMETHYL SULFOXIDE REDUCTASE CHAPERONE-RELATED"/>
    <property type="match status" value="1"/>
</dbReference>
<reference evidence="2 3" key="1">
    <citation type="submission" date="2019-11" db="EMBL/GenBank/DDBJ databases">
        <authorList>
            <person name="Zhang X.Y."/>
        </authorList>
    </citation>
    <scope>NUCLEOTIDE SEQUENCE [LARGE SCALE GENOMIC DNA]</scope>
    <source>
        <strain evidence="2 3">C176</strain>
    </source>
</reference>
<dbReference type="Pfam" id="PF02613">
    <property type="entry name" value="Nitrate_red_del"/>
    <property type="match status" value="1"/>
</dbReference>
<dbReference type="InterPro" id="IPR050289">
    <property type="entry name" value="TorD/DmsD_chaperones"/>
</dbReference>
<dbReference type="InterPro" id="IPR020945">
    <property type="entry name" value="DMSO/NO3_reduct_chaperone"/>
</dbReference>
<proteinExistence type="predicted"/>
<comment type="caution">
    <text evidence="2">The sequence shown here is derived from an EMBL/GenBank/DDBJ whole genome shotgun (WGS) entry which is preliminary data.</text>
</comment>
<dbReference type="InterPro" id="IPR036411">
    <property type="entry name" value="TorD-like_sf"/>
</dbReference>
<accession>A0A6N7QVK1</accession>
<name>A0A6N7QVK1_9GAMM</name>
<evidence type="ECO:0000256" key="1">
    <source>
        <dbReference type="ARBA" id="ARBA00023186"/>
    </source>
</evidence>
<evidence type="ECO:0000313" key="2">
    <source>
        <dbReference type="EMBL" id="MRH78347.1"/>
    </source>
</evidence>
<dbReference type="SUPFAM" id="SSF89155">
    <property type="entry name" value="TorD-like"/>
    <property type="match status" value="1"/>
</dbReference>